<comment type="subcellular location">
    <subcellularLocation>
        <location evidence="1">Nucleus</location>
    </subcellularLocation>
</comment>
<accession>A0A9P0K3L7</accession>
<comment type="caution">
    <text evidence="2">The sequence shown here is derived from an EMBL/GenBank/DDBJ whole genome shotgun (WGS) entry which is preliminary data.</text>
</comment>
<dbReference type="InterPro" id="IPR009057">
    <property type="entry name" value="Homeodomain-like_sf"/>
</dbReference>
<dbReference type="SUPFAM" id="SSF46689">
    <property type="entry name" value="Homeodomain-like"/>
    <property type="match status" value="1"/>
</dbReference>
<evidence type="ECO:0008006" key="4">
    <source>
        <dbReference type="Google" id="ProtNLM"/>
    </source>
</evidence>
<dbReference type="AlphaFoldDB" id="A0A9P0K3L7"/>
<organism evidence="2 3">
    <name type="scientific">Acanthoscelides obtectus</name>
    <name type="common">Bean weevil</name>
    <name type="synonym">Bruchus obtectus</name>
    <dbReference type="NCBI Taxonomy" id="200917"/>
    <lineage>
        <taxon>Eukaryota</taxon>
        <taxon>Metazoa</taxon>
        <taxon>Ecdysozoa</taxon>
        <taxon>Arthropoda</taxon>
        <taxon>Hexapoda</taxon>
        <taxon>Insecta</taxon>
        <taxon>Pterygota</taxon>
        <taxon>Neoptera</taxon>
        <taxon>Endopterygota</taxon>
        <taxon>Coleoptera</taxon>
        <taxon>Polyphaga</taxon>
        <taxon>Cucujiformia</taxon>
        <taxon>Chrysomeloidea</taxon>
        <taxon>Chrysomelidae</taxon>
        <taxon>Bruchinae</taxon>
        <taxon>Bruchini</taxon>
        <taxon>Acanthoscelides</taxon>
    </lineage>
</organism>
<proteinExistence type="predicted"/>
<evidence type="ECO:0000313" key="3">
    <source>
        <dbReference type="Proteomes" id="UP001152888"/>
    </source>
</evidence>
<evidence type="ECO:0000313" key="2">
    <source>
        <dbReference type="EMBL" id="CAH1963606.1"/>
    </source>
</evidence>
<keyword evidence="3" id="KW-1185">Reference proteome</keyword>
<name>A0A9P0K3L7_ACAOB</name>
<reference evidence="2" key="1">
    <citation type="submission" date="2022-03" db="EMBL/GenBank/DDBJ databases">
        <authorList>
            <person name="Sayadi A."/>
        </authorList>
    </citation>
    <scope>NUCLEOTIDE SEQUENCE</scope>
</reference>
<dbReference type="GO" id="GO:0005634">
    <property type="term" value="C:nucleus"/>
    <property type="evidence" value="ECO:0007669"/>
    <property type="project" value="UniProtKB-SubCell"/>
</dbReference>
<evidence type="ECO:0000256" key="1">
    <source>
        <dbReference type="ARBA" id="ARBA00004123"/>
    </source>
</evidence>
<dbReference type="EMBL" id="CAKOFQ010006709">
    <property type="protein sequence ID" value="CAH1963606.1"/>
    <property type="molecule type" value="Genomic_DNA"/>
</dbReference>
<gene>
    <name evidence="2" type="ORF">ACAOBT_LOCUS5293</name>
</gene>
<dbReference type="Proteomes" id="UP001152888">
    <property type="component" value="Unassembled WGS sequence"/>
</dbReference>
<protein>
    <recommendedName>
        <fullName evidence="4">HTH psq-type domain-containing protein</fullName>
    </recommendedName>
</protein>
<sequence>MSHLLAKSTAWSVYGEKYPVCRFLKGYSGRLYDFAYRWCNIDLSTETENMIVFIFRHSNLEQRKQTFPHHVSAASVRHMLQLMTRKLWRAVLPRLRRDSLVMGNKRKYHKRNLIKLWKKEDVTLALQAVLEKTKRLKKAAKQLNVPRIILQRLLHQCKNEVRLWRRANQEPLTQFDLAELLSKAYVNSQTAEIAINGFKVTGGWPFNRDIFKHADFIEEKENIVNNYRLSFCEADVQYSDVDLSASQPDKELLTRSLDVPDCQPGCSRDTEPQPGWLNTLYLPIRCSNDPAINRDNIICPFASD</sequence>